<protein>
    <recommendedName>
        <fullName evidence="3">Inhibitor I9 domain-containing protein</fullName>
    </recommendedName>
</protein>
<evidence type="ECO:0000313" key="2">
    <source>
        <dbReference type="Proteomes" id="UP001285441"/>
    </source>
</evidence>
<gene>
    <name evidence="1" type="ORF">B0H63DRAFT_271782</name>
</gene>
<dbReference type="EMBL" id="JAULSW010000007">
    <property type="protein sequence ID" value="KAK3375222.1"/>
    <property type="molecule type" value="Genomic_DNA"/>
</dbReference>
<comment type="caution">
    <text evidence="1">The sequence shown here is derived from an EMBL/GenBank/DDBJ whole genome shotgun (WGS) entry which is preliminary data.</text>
</comment>
<dbReference type="AlphaFoldDB" id="A0AAE0N8Z7"/>
<dbReference type="Proteomes" id="UP001285441">
    <property type="component" value="Unassembled WGS sequence"/>
</dbReference>
<proteinExistence type="predicted"/>
<reference evidence="1" key="2">
    <citation type="submission" date="2023-06" db="EMBL/GenBank/DDBJ databases">
        <authorList>
            <consortium name="Lawrence Berkeley National Laboratory"/>
            <person name="Haridas S."/>
            <person name="Hensen N."/>
            <person name="Bonometti L."/>
            <person name="Westerberg I."/>
            <person name="Brannstrom I.O."/>
            <person name="Guillou S."/>
            <person name="Cros-Aarteil S."/>
            <person name="Calhoun S."/>
            <person name="Kuo A."/>
            <person name="Mondo S."/>
            <person name="Pangilinan J."/>
            <person name="Riley R."/>
            <person name="LaButti K."/>
            <person name="Andreopoulos B."/>
            <person name="Lipzen A."/>
            <person name="Chen C."/>
            <person name="Yanf M."/>
            <person name="Daum C."/>
            <person name="Ng V."/>
            <person name="Clum A."/>
            <person name="Steindorff A."/>
            <person name="Ohm R."/>
            <person name="Martin F."/>
            <person name="Silar P."/>
            <person name="Natvig D."/>
            <person name="Lalanne C."/>
            <person name="Gautier V."/>
            <person name="Ament-velasquez S.L."/>
            <person name="Kruys A."/>
            <person name="Hutchinson M.I."/>
            <person name="Powell A.J."/>
            <person name="Barry K."/>
            <person name="Miller A.N."/>
            <person name="Grigoriev I.V."/>
            <person name="Debuchy R."/>
            <person name="Gladieux P."/>
            <person name="Thoren M.H."/>
            <person name="Johannesson H."/>
        </authorList>
    </citation>
    <scope>NUCLEOTIDE SEQUENCE</scope>
    <source>
        <strain evidence="1">CBS 232.78</strain>
    </source>
</reference>
<evidence type="ECO:0008006" key="3">
    <source>
        <dbReference type="Google" id="ProtNLM"/>
    </source>
</evidence>
<sequence>MDTAKDSARGNHTARYVVYPLDGTNKAHRDIILSTLLTYASDPDTIYTSQTRALGVNFWRVDLTDSQAEELRNKAEVATVNIDSASFETTFDPTA</sequence>
<reference evidence="1" key="1">
    <citation type="journal article" date="2023" name="Mol. Phylogenet. Evol.">
        <title>Genome-scale phylogeny and comparative genomics of the fungal order Sordariales.</title>
        <authorList>
            <person name="Hensen N."/>
            <person name="Bonometti L."/>
            <person name="Westerberg I."/>
            <person name="Brannstrom I.O."/>
            <person name="Guillou S."/>
            <person name="Cros-Aarteil S."/>
            <person name="Calhoun S."/>
            <person name="Haridas S."/>
            <person name="Kuo A."/>
            <person name="Mondo S."/>
            <person name="Pangilinan J."/>
            <person name="Riley R."/>
            <person name="LaButti K."/>
            <person name="Andreopoulos B."/>
            <person name="Lipzen A."/>
            <person name="Chen C."/>
            <person name="Yan M."/>
            <person name="Daum C."/>
            <person name="Ng V."/>
            <person name="Clum A."/>
            <person name="Steindorff A."/>
            <person name="Ohm R.A."/>
            <person name="Martin F."/>
            <person name="Silar P."/>
            <person name="Natvig D.O."/>
            <person name="Lalanne C."/>
            <person name="Gautier V."/>
            <person name="Ament-Velasquez S.L."/>
            <person name="Kruys A."/>
            <person name="Hutchinson M.I."/>
            <person name="Powell A.J."/>
            <person name="Barry K."/>
            <person name="Miller A.N."/>
            <person name="Grigoriev I.V."/>
            <person name="Debuchy R."/>
            <person name="Gladieux P."/>
            <person name="Hiltunen Thoren M."/>
            <person name="Johannesson H."/>
        </authorList>
    </citation>
    <scope>NUCLEOTIDE SEQUENCE</scope>
    <source>
        <strain evidence="1">CBS 232.78</strain>
    </source>
</reference>
<organism evidence="1 2">
    <name type="scientific">Podospora didyma</name>
    <dbReference type="NCBI Taxonomy" id="330526"/>
    <lineage>
        <taxon>Eukaryota</taxon>
        <taxon>Fungi</taxon>
        <taxon>Dikarya</taxon>
        <taxon>Ascomycota</taxon>
        <taxon>Pezizomycotina</taxon>
        <taxon>Sordariomycetes</taxon>
        <taxon>Sordariomycetidae</taxon>
        <taxon>Sordariales</taxon>
        <taxon>Podosporaceae</taxon>
        <taxon>Podospora</taxon>
    </lineage>
</organism>
<name>A0AAE0N8Z7_9PEZI</name>
<evidence type="ECO:0000313" key="1">
    <source>
        <dbReference type="EMBL" id="KAK3375222.1"/>
    </source>
</evidence>
<keyword evidence="2" id="KW-1185">Reference proteome</keyword>
<accession>A0AAE0N8Z7</accession>